<dbReference type="Proteomes" id="UP000186817">
    <property type="component" value="Unassembled WGS sequence"/>
</dbReference>
<protein>
    <submittedName>
        <fullName evidence="1">Uncharacterized protein</fullName>
    </submittedName>
</protein>
<dbReference type="AlphaFoldDB" id="A0A1Q9C5T9"/>
<dbReference type="EMBL" id="LSRX01001631">
    <property type="protein sequence ID" value="OLP78292.1"/>
    <property type="molecule type" value="Genomic_DNA"/>
</dbReference>
<reference evidence="1 2" key="1">
    <citation type="submission" date="2016-02" db="EMBL/GenBank/DDBJ databases">
        <title>Genome analysis of coral dinoflagellate symbionts highlights evolutionary adaptations to a symbiotic lifestyle.</title>
        <authorList>
            <person name="Aranda M."/>
            <person name="Li Y."/>
            <person name="Liew Y.J."/>
            <person name="Baumgarten S."/>
            <person name="Simakov O."/>
            <person name="Wilson M."/>
            <person name="Piel J."/>
            <person name="Ashoor H."/>
            <person name="Bougouffa S."/>
            <person name="Bajic V.B."/>
            <person name="Ryu T."/>
            <person name="Ravasi T."/>
            <person name="Bayer T."/>
            <person name="Micklem G."/>
            <person name="Kim H."/>
            <person name="Bhak J."/>
            <person name="Lajeunesse T.C."/>
            <person name="Voolstra C.R."/>
        </authorList>
    </citation>
    <scope>NUCLEOTIDE SEQUENCE [LARGE SCALE GENOMIC DNA]</scope>
    <source>
        <strain evidence="1 2">CCMP2467</strain>
    </source>
</reference>
<keyword evidence="2" id="KW-1185">Reference proteome</keyword>
<organism evidence="1 2">
    <name type="scientific">Symbiodinium microadriaticum</name>
    <name type="common">Dinoflagellate</name>
    <name type="synonym">Zooxanthella microadriatica</name>
    <dbReference type="NCBI Taxonomy" id="2951"/>
    <lineage>
        <taxon>Eukaryota</taxon>
        <taxon>Sar</taxon>
        <taxon>Alveolata</taxon>
        <taxon>Dinophyceae</taxon>
        <taxon>Suessiales</taxon>
        <taxon>Symbiodiniaceae</taxon>
        <taxon>Symbiodinium</taxon>
    </lineage>
</organism>
<evidence type="ECO:0000313" key="2">
    <source>
        <dbReference type="Proteomes" id="UP000186817"/>
    </source>
</evidence>
<dbReference type="OrthoDB" id="425635at2759"/>
<proteinExistence type="predicted"/>
<sequence>MHYWPRSSSSQRASRDTWGNNSILSTWRDSCDENPGRRMAFLSHVKAYEDSHPGTRILQPRLAWKYEFLCCCLGRLSRAELEELARDIDEISNMRGRQNSWAVRSSKDFSGLLRHNQRYKLGSYMELTLEQIHVDHPNGNRGSSSRSSLRQSHLLTFPYWNQCNSGALSTSRTSLRSSSWRASHQLGCIYHATEKRITSLFATQGFLCKLLDRAGNGASWQGEVPVVDEEALRQLISDTELKEAAKQGTQTEGTTRSAYEAGSYDWSTWLQHPVSGYAVHFFLKAFELGKLQGNCLVVEMHKKPYVYTNGYKSPFDKSPDDSSGHLLDALNYAQHKEFAL</sequence>
<evidence type="ECO:0000313" key="1">
    <source>
        <dbReference type="EMBL" id="OLP78292.1"/>
    </source>
</evidence>
<comment type="caution">
    <text evidence="1">The sequence shown here is derived from an EMBL/GenBank/DDBJ whole genome shotgun (WGS) entry which is preliminary data.</text>
</comment>
<gene>
    <name evidence="1" type="ORF">AK812_SmicGene41545</name>
</gene>
<name>A0A1Q9C5T9_SYMMI</name>
<accession>A0A1Q9C5T9</accession>